<dbReference type="Pfam" id="PF00724">
    <property type="entry name" value="Oxidored_FMN"/>
    <property type="match status" value="1"/>
</dbReference>
<gene>
    <name evidence="2" type="ORF">GGD45_004320</name>
</gene>
<dbReference type="EC" id="1.-.-.-" evidence="2"/>
<keyword evidence="3" id="KW-1185">Reference proteome</keyword>
<feature type="domain" description="NADH:flavin oxidoreductase/NADH oxidase N-terminal" evidence="1">
    <location>
        <begin position="14"/>
        <end position="347"/>
    </location>
</feature>
<keyword evidence="2" id="KW-0560">Oxidoreductase</keyword>
<proteinExistence type="predicted"/>
<evidence type="ECO:0000313" key="2">
    <source>
        <dbReference type="EMBL" id="MBB6493886.1"/>
    </source>
</evidence>
<dbReference type="InterPro" id="IPR013785">
    <property type="entry name" value="Aldolase_TIM"/>
</dbReference>
<sequence length="371" mass="39916">MTYESRIDRKPDMLFTPFVNPSLQLRNHIVMAPMTRHRAVEHNTPNALIAEYYSQRATAGLIVTEGTSPSPNGLGYPRIPGLFNQAHVQGWKQVTQAVHAQGGKIFVQLMHTGRVAHADNLLSGAEVLGPTADICPGEIHTDSSGMQPHSAPRAMTTEDIAHAVVEYARSAQLAIEAGFDGVELHAANGYLIEQFLNASVNRRTDGYGDGLHGRNRFALEVVRATVAAIGADRVGIRLSPFGVLNGTGGYPDVEAQYLALVKELSQLGILYVHLLDHSALGAPPVPAELKLHLRSAFKGLLILAGGFDQESAERALKEGQADLIAVGRPFIANPDLVARMQTGAPLNPLDMATLYTPGHEGYTDYTTLNLA</sequence>
<dbReference type="InterPro" id="IPR045247">
    <property type="entry name" value="Oye-like"/>
</dbReference>
<dbReference type="RefSeq" id="WP_245337257.1">
    <property type="nucleotide sequence ID" value="NZ_JACHBF010000013.1"/>
</dbReference>
<dbReference type="PANTHER" id="PTHR22893:SF91">
    <property type="entry name" value="NADPH DEHYDROGENASE 2-RELATED"/>
    <property type="match status" value="1"/>
</dbReference>
<protein>
    <submittedName>
        <fullName evidence="2">N-ethylmaleimide reductase</fullName>
        <ecNumber evidence="2">1.-.-.-</ecNumber>
    </submittedName>
</protein>
<evidence type="ECO:0000259" key="1">
    <source>
        <dbReference type="Pfam" id="PF00724"/>
    </source>
</evidence>
<dbReference type="Gene3D" id="3.20.20.70">
    <property type="entry name" value="Aldolase class I"/>
    <property type="match status" value="1"/>
</dbReference>
<dbReference type="InterPro" id="IPR001155">
    <property type="entry name" value="OxRdtase_FMN_N"/>
</dbReference>
<organism evidence="2 3">
    <name type="scientific">Rhizobium tropici</name>
    <dbReference type="NCBI Taxonomy" id="398"/>
    <lineage>
        <taxon>Bacteria</taxon>
        <taxon>Pseudomonadati</taxon>
        <taxon>Pseudomonadota</taxon>
        <taxon>Alphaproteobacteria</taxon>
        <taxon>Hyphomicrobiales</taxon>
        <taxon>Rhizobiaceae</taxon>
        <taxon>Rhizobium/Agrobacterium group</taxon>
        <taxon>Rhizobium</taxon>
    </lineage>
</organism>
<reference evidence="2 3" key="1">
    <citation type="submission" date="2020-08" db="EMBL/GenBank/DDBJ databases">
        <title>Genomic Encyclopedia of Type Strains, Phase IV (KMG-V): Genome sequencing to study the core and pangenomes of soil and plant-associated prokaryotes.</title>
        <authorList>
            <person name="Whitman W."/>
        </authorList>
    </citation>
    <scope>NUCLEOTIDE SEQUENCE [LARGE SCALE GENOMIC DNA]</scope>
    <source>
        <strain evidence="2 3">SEMIA 4059</strain>
    </source>
</reference>
<dbReference type="EMBL" id="JACHBF010000013">
    <property type="protein sequence ID" value="MBB6493886.1"/>
    <property type="molecule type" value="Genomic_DNA"/>
</dbReference>
<accession>A0ABR6R3Z2</accession>
<dbReference type="GO" id="GO:0016491">
    <property type="term" value="F:oxidoreductase activity"/>
    <property type="evidence" value="ECO:0007669"/>
    <property type="project" value="UniProtKB-KW"/>
</dbReference>
<dbReference type="SUPFAM" id="SSF51395">
    <property type="entry name" value="FMN-linked oxidoreductases"/>
    <property type="match status" value="1"/>
</dbReference>
<name>A0ABR6R3Z2_RHITR</name>
<comment type="caution">
    <text evidence="2">The sequence shown here is derived from an EMBL/GenBank/DDBJ whole genome shotgun (WGS) entry which is preliminary data.</text>
</comment>
<dbReference type="PANTHER" id="PTHR22893">
    <property type="entry name" value="NADH OXIDOREDUCTASE-RELATED"/>
    <property type="match status" value="1"/>
</dbReference>
<dbReference type="Proteomes" id="UP000526625">
    <property type="component" value="Unassembled WGS sequence"/>
</dbReference>
<evidence type="ECO:0000313" key="3">
    <source>
        <dbReference type="Proteomes" id="UP000526625"/>
    </source>
</evidence>
<dbReference type="CDD" id="cd02933">
    <property type="entry name" value="OYE_like_FMN"/>
    <property type="match status" value="1"/>
</dbReference>